<dbReference type="AlphaFoldDB" id="A0AA40P1U9"/>
<evidence type="ECO:0000313" key="2">
    <source>
        <dbReference type="EMBL" id="KPY94997.1"/>
    </source>
</evidence>
<dbReference type="SUPFAM" id="SSF51621">
    <property type="entry name" value="Phosphoenolpyruvate/pyruvate domain"/>
    <property type="match status" value="1"/>
</dbReference>
<accession>A0AA40P1U9</accession>
<evidence type="ECO:0000313" key="3">
    <source>
        <dbReference type="Proteomes" id="UP000050523"/>
    </source>
</evidence>
<evidence type="ECO:0000256" key="1">
    <source>
        <dbReference type="ARBA" id="ARBA00022723"/>
    </source>
</evidence>
<protein>
    <recommendedName>
        <fullName evidence="4">Carboxyvinyl-carboxyphosphonate phosphorylmutase</fullName>
    </recommendedName>
</protein>
<keyword evidence="1" id="KW-0479">Metal-binding</keyword>
<dbReference type="PANTHER" id="PTHR42905:SF16">
    <property type="entry name" value="CARBOXYPHOSPHONOENOLPYRUVATE PHOSPHONOMUTASE-LIKE PROTEIN (AFU_ORTHOLOGUE AFUA_5G07230)"/>
    <property type="match status" value="1"/>
</dbReference>
<proteinExistence type="predicted"/>
<comment type="caution">
    <text evidence="2">The sequence shown here is derived from an EMBL/GenBank/DDBJ whole genome shotgun (WGS) entry which is preliminary data.</text>
</comment>
<dbReference type="Proteomes" id="UP000050523">
    <property type="component" value="Unassembled WGS sequence"/>
</dbReference>
<name>A0AA40P1U9_9PSED</name>
<reference evidence="2 3" key="1">
    <citation type="submission" date="2015-09" db="EMBL/GenBank/DDBJ databases">
        <title>Genome announcement of multiple Pseudomonas syringae strains.</title>
        <authorList>
            <person name="Thakur S."/>
            <person name="Wang P.W."/>
            <person name="Gong Y."/>
            <person name="Weir B.S."/>
            <person name="Guttman D.S."/>
        </authorList>
    </citation>
    <scope>NUCLEOTIDE SEQUENCE [LARGE SCALE GENOMIC DNA]</scope>
    <source>
        <strain evidence="2 3">ICMP9151</strain>
    </source>
</reference>
<dbReference type="EMBL" id="LJRO01000362">
    <property type="protein sequence ID" value="KPY94997.1"/>
    <property type="molecule type" value="Genomic_DNA"/>
</dbReference>
<dbReference type="InterPro" id="IPR015813">
    <property type="entry name" value="Pyrv/PenolPyrv_kinase-like_dom"/>
</dbReference>
<dbReference type="Gene3D" id="3.20.20.60">
    <property type="entry name" value="Phosphoenolpyruvate-binding domains"/>
    <property type="match status" value="1"/>
</dbReference>
<dbReference type="Pfam" id="PF13714">
    <property type="entry name" value="PEP_mutase"/>
    <property type="match status" value="1"/>
</dbReference>
<dbReference type="InterPro" id="IPR040442">
    <property type="entry name" value="Pyrv_kinase-like_dom_sf"/>
</dbReference>
<sequence length="271" mass="28642">MVMTALDTVFHNLHKNGLLILANVADAGGARMVESLGAKAVATSSAAVAWSHGYPDGNKLPLDLLSTTVRSMARVLSVPLTVDIEGGYSDDPAQVEKVIHAVIAAGAVGINIEDGTNSPELLVRKIDVAKKVADLTGVRLFINVRTDVYLKNLFPVEQRLEELLKRAALYADAGANGLFAAGVVTSSDIGTICLESTLPVNLLSREGLPSVEELKRLGVRRLSAGSSIAEFLQGAMAGLARSFLDRGQLDTHALKAHTYGEVNALMATKTE</sequence>
<evidence type="ECO:0008006" key="4">
    <source>
        <dbReference type="Google" id="ProtNLM"/>
    </source>
</evidence>
<dbReference type="GO" id="GO:0046872">
    <property type="term" value="F:metal ion binding"/>
    <property type="evidence" value="ECO:0007669"/>
    <property type="project" value="UniProtKB-KW"/>
</dbReference>
<dbReference type="PANTHER" id="PTHR42905">
    <property type="entry name" value="PHOSPHOENOLPYRUVATE CARBOXYLASE"/>
    <property type="match status" value="1"/>
</dbReference>
<dbReference type="GO" id="GO:0003824">
    <property type="term" value="F:catalytic activity"/>
    <property type="evidence" value="ECO:0007669"/>
    <property type="project" value="InterPro"/>
</dbReference>
<dbReference type="InterPro" id="IPR039556">
    <property type="entry name" value="ICL/PEPM"/>
</dbReference>
<dbReference type="CDD" id="cd00377">
    <property type="entry name" value="ICL_PEPM"/>
    <property type="match status" value="1"/>
</dbReference>
<gene>
    <name evidence="2" type="ORF">ALO43_05178</name>
</gene>
<organism evidence="2 3">
    <name type="scientific">Pseudomonas tremae</name>
    <dbReference type="NCBI Taxonomy" id="200454"/>
    <lineage>
        <taxon>Bacteria</taxon>
        <taxon>Pseudomonadati</taxon>
        <taxon>Pseudomonadota</taxon>
        <taxon>Gammaproteobacteria</taxon>
        <taxon>Pseudomonadales</taxon>
        <taxon>Pseudomonadaceae</taxon>
        <taxon>Pseudomonas</taxon>
    </lineage>
</organism>